<reference evidence="1" key="2">
    <citation type="journal article" date="2015" name="Fish Shellfish Immunol.">
        <title>Early steps in the European eel (Anguilla anguilla)-Vibrio vulnificus interaction in the gills: Role of the RtxA13 toxin.</title>
        <authorList>
            <person name="Callol A."/>
            <person name="Pajuelo D."/>
            <person name="Ebbesson L."/>
            <person name="Teles M."/>
            <person name="MacKenzie S."/>
            <person name="Amaro C."/>
        </authorList>
    </citation>
    <scope>NUCLEOTIDE SEQUENCE</scope>
</reference>
<name>A0A0E9XC79_ANGAN</name>
<reference evidence="1" key="1">
    <citation type="submission" date="2014-11" db="EMBL/GenBank/DDBJ databases">
        <authorList>
            <person name="Amaro Gonzalez C."/>
        </authorList>
    </citation>
    <scope>NUCLEOTIDE SEQUENCE</scope>
</reference>
<proteinExistence type="predicted"/>
<dbReference type="EMBL" id="GBXM01008235">
    <property type="protein sequence ID" value="JAI00343.1"/>
    <property type="molecule type" value="Transcribed_RNA"/>
</dbReference>
<protein>
    <submittedName>
        <fullName evidence="1">Uncharacterized protein</fullName>
    </submittedName>
</protein>
<sequence length="21" mass="2448">MLKNNPVPTLNWKPRGLLRLS</sequence>
<evidence type="ECO:0000313" key="1">
    <source>
        <dbReference type="EMBL" id="JAI00343.1"/>
    </source>
</evidence>
<dbReference type="AlphaFoldDB" id="A0A0E9XC79"/>
<accession>A0A0E9XC79</accession>
<organism evidence="1">
    <name type="scientific">Anguilla anguilla</name>
    <name type="common">European freshwater eel</name>
    <name type="synonym">Muraena anguilla</name>
    <dbReference type="NCBI Taxonomy" id="7936"/>
    <lineage>
        <taxon>Eukaryota</taxon>
        <taxon>Metazoa</taxon>
        <taxon>Chordata</taxon>
        <taxon>Craniata</taxon>
        <taxon>Vertebrata</taxon>
        <taxon>Euteleostomi</taxon>
        <taxon>Actinopterygii</taxon>
        <taxon>Neopterygii</taxon>
        <taxon>Teleostei</taxon>
        <taxon>Anguilliformes</taxon>
        <taxon>Anguillidae</taxon>
        <taxon>Anguilla</taxon>
    </lineage>
</organism>